<dbReference type="EMBL" id="JAGEUA010000006">
    <property type="protein sequence ID" value="KAL0973397.1"/>
    <property type="molecule type" value="Genomic_DNA"/>
</dbReference>
<dbReference type="InterPro" id="IPR027875">
    <property type="entry name" value="DUF4547"/>
</dbReference>
<evidence type="ECO:0000313" key="2">
    <source>
        <dbReference type="Proteomes" id="UP001557470"/>
    </source>
</evidence>
<keyword evidence="2" id="KW-1185">Reference proteome</keyword>
<sequence>MPTDRISFKGFCKTLNRLEQRVEDISGGIGELDEAARFLTERLDVHRQAQAKQKQQATVQTSPVNSLSTADVSLLFGYVSDTLHICHTLVLQRVPDICP</sequence>
<name>A0ABD0X6H7_UMBPY</name>
<organism evidence="1 2">
    <name type="scientific">Umbra pygmaea</name>
    <name type="common">Eastern mudminnow</name>
    <dbReference type="NCBI Taxonomy" id="75934"/>
    <lineage>
        <taxon>Eukaryota</taxon>
        <taxon>Metazoa</taxon>
        <taxon>Chordata</taxon>
        <taxon>Craniata</taxon>
        <taxon>Vertebrata</taxon>
        <taxon>Euteleostomi</taxon>
        <taxon>Actinopterygii</taxon>
        <taxon>Neopterygii</taxon>
        <taxon>Teleostei</taxon>
        <taxon>Protacanthopterygii</taxon>
        <taxon>Esociformes</taxon>
        <taxon>Umbridae</taxon>
        <taxon>Umbra</taxon>
    </lineage>
</organism>
<proteinExistence type="predicted"/>
<dbReference type="Proteomes" id="UP001557470">
    <property type="component" value="Unassembled WGS sequence"/>
</dbReference>
<accession>A0ABD0X6H7</accession>
<dbReference type="PANTHER" id="PTHR35979:SF1">
    <property type="entry name" value="SINGLE-PASS MEMBRANE AND COILED-COIL DOMAIN-CONTAINING PROTEIN 1"/>
    <property type="match status" value="1"/>
</dbReference>
<reference evidence="1 2" key="1">
    <citation type="submission" date="2024-06" db="EMBL/GenBank/DDBJ databases">
        <authorList>
            <person name="Pan Q."/>
            <person name="Wen M."/>
            <person name="Jouanno E."/>
            <person name="Zahm M."/>
            <person name="Klopp C."/>
            <person name="Cabau C."/>
            <person name="Louis A."/>
            <person name="Berthelot C."/>
            <person name="Parey E."/>
            <person name="Roest Crollius H."/>
            <person name="Montfort J."/>
            <person name="Robinson-Rechavi M."/>
            <person name="Bouchez O."/>
            <person name="Lampietro C."/>
            <person name="Lopez Roques C."/>
            <person name="Donnadieu C."/>
            <person name="Postlethwait J."/>
            <person name="Bobe J."/>
            <person name="Verreycken H."/>
            <person name="Guiguen Y."/>
        </authorList>
    </citation>
    <scope>NUCLEOTIDE SEQUENCE [LARGE SCALE GENOMIC DNA]</scope>
    <source>
        <strain evidence="1">Up_M1</strain>
        <tissue evidence="1">Testis</tissue>
    </source>
</reference>
<dbReference type="AlphaFoldDB" id="A0ABD0X6H7"/>
<protein>
    <submittedName>
        <fullName evidence="1">Uncharacterized protein</fullName>
    </submittedName>
</protein>
<comment type="caution">
    <text evidence="1">The sequence shown here is derived from an EMBL/GenBank/DDBJ whole genome shotgun (WGS) entry which is preliminary data.</text>
</comment>
<evidence type="ECO:0000313" key="1">
    <source>
        <dbReference type="EMBL" id="KAL0973397.1"/>
    </source>
</evidence>
<gene>
    <name evidence="1" type="ORF">UPYG_G00202910</name>
</gene>
<dbReference type="PANTHER" id="PTHR35979">
    <property type="entry name" value="SINGLE-PASS MEMBRANE AND COILED-COIL DOMAIN-CONTAINING PROTEIN 1"/>
    <property type="match status" value="1"/>
</dbReference>